<dbReference type="HAMAP" id="MF_00201">
    <property type="entry name" value="RecO"/>
    <property type="match status" value="1"/>
</dbReference>
<evidence type="ECO:0000313" key="6">
    <source>
        <dbReference type="EMBL" id="EFA42914.1"/>
    </source>
</evidence>
<keyword evidence="7" id="KW-1185">Reference proteome</keyword>
<dbReference type="InterPro" id="IPR022572">
    <property type="entry name" value="DNA_rep/recomb_RecO_N"/>
</dbReference>
<dbReference type="eggNOG" id="COG1381">
    <property type="taxonomic scope" value="Bacteria"/>
</dbReference>
<comment type="caution">
    <text evidence="6">The sequence shown here is derived from an EMBL/GenBank/DDBJ whole genome shotgun (WGS) entry which is preliminary data.</text>
</comment>
<dbReference type="SUPFAM" id="SSF57863">
    <property type="entry name" value="ArfGap/RecO-like zinc finger"/>
    <property type="match status" value="1"/>
</dbReference>
<comment type="similarity">
    <text evidence="4">Belongs to the RecO family.</text>
</comment>
<proteinExistence type="inferred from homology"/>
<feature type="domain" description="DNA replication/recombination mediator RecO N-terminal" evidence="5">
    <location>
        <begin position="1"/>
        <end position="81"/>
    </location>
</feature>
<keyword evidence="1 4" id="KW-0227">DNA damage</keyword>
<dbReference type="PANTHER" id="PTHR33991">
    <property type="entry name" value="DNA REPAIR PROTEIN RECO"/>
    <property type="match status" value="1"/>
</dbReference>
<evidence type="ECO:0000256" key="2">
    <source>
        <dbReference type="ARBA" id="ARBA00023172"/>
    </source>
</evidence>
<dbReference type="RefSeq" id="WP_007175059.1">
    <property type="nucleotide sequence ID" value="NZ_GG704783.1"/>
</dbReference>
<dbReference type="InterPro" id="IPR012340">
    <property type="entry name" value="NA-bd_OB-fold"/>
</dbReference>
<keyword evidence="3 4" id="KW-0234">DNA repair</keyword>
<comment type="function">
    <text evidence="4">Involved in DNA repair and RecF pathway recombination.</text>
</comment>
<dbReference type="Proteomes" id="UP000003160">
    <property type="component" value="Unassembled WGS sequence"/>
</dbReference>
<dbReference type="NCBIfam" id="TIGR00613">
    <property type="entry name" value="reco"/>
    <property type="match status" value="1"/>
</dbReference>
<dbReference type="OrthoDB" id="9789152at2"/>
<evidence type="ECO:0000256" key="4">
    <source>
        <dbReference type="HAMAP-Rule" id="MF_00201"/>
    </source>
</evidence>
<sequence length="240" mass="28170">MEVKTRALVLHALKFGDSQMIVDLLTREQGRVSFICYIPKTGRGKVKKQFFQPLTLLNLVYTYKPNHSLQRFSEISISQPYGSLPFDAYKLSITLFISEFLTYATRGEQENTHLYDYIESSMMWLDNVSRSFANFHLVFMMHLSRFIGFFPNLSDNVRGAWFDLRDGSFSLVCPSHGDYLSPKEASVIGLLMRMNYDNMHLFRMSQAERNRCVEIILYYYRLHVPNFPELKSFEVLRTLF</sequence>
<evidence type="ECO:0000259" key="5">
    <source>
        <dbReference type="Pfam" id="PF11967"/>
    </source>
</evidence>
<dbReference type="AlphaFoldDB" id="D1Q0C9"/>
<dbReference type="SUPFAM" id="SSF50249">
    <property type="entry name" value="Nucleic acid-binding proteins"/>
    <property type="match status" value="1"/>
</dbReference>
<dbReference type="GO" id="GO:0006310">
    <property type="term" value="P:DNA recombination"/>
    <property type="evidence" value="ECO:0007669"/>
    <property type="project" value="UniProtKB-UniRule"/>
</dbReference>
<evidence type="ECO:0000313" key="7">
    <source>
        <dbReference type="Proteomes" id="UP000003160"/>
    </source>
</evidence>
<dbReference type="PANTHER" id="PTHR33991:SF1">
    <property type="entry name" value="DNA REPAIR PROTEIN RECO"/>
    <property type="match status" value="1"/>
</dbReference>
<dbReference type="GO" id="GO:0043590">
    <property type="term" value="C:bacterial nucleoid"/>
    <property type="evidence" value="ECO:0007669"/>
    <property type="project" value="TreeGrafter"/>
</dbReference>
<dbReference type="Gene3D" id="2.40.50.140">
    <property type="entry name" value="Nucleic acid-binding proteins"/>
    <property type="match status" value="1"/>
</dbReference>
<dbReference type="HOGENOM" id="CLU_087596_0_0_10"/>
<dbReference type="EMBL" id="ACKS01000108">
    <property type="protein sequence ID" value="EFA42914.1"/>
    <property type="molecule type" value="Genomic_DNA"/>
</dbReference>
<evidence type="ECO:0000256" key="1">
    <source>
        <dbReference type="ARBA" id="ARBA00022763"/>
    </source>
</evidence>
<dbReference type="GO" id="GO:0006302">
    <property type="term" value="P:double-strand break repair"/>
    <property type="evidence" value="ECO:0007669"/>
    <property type="project" value="TreeGrafter"/>
</dbReference>
<keyword evidence="2 4" id="KW-0233">DNA recombination</keyword>
<dbReference type="InterPro" id="IPR003717">
    <property type="entry name" value="RecO"/>
</dbReference>
<accession>D1Q0C9</accession>
<dbReference type="Pfam" id="PF02565">
    <property type="entry name" value="RecO_C"/>
    <property type="match status" value="1"/>
</dbReference>
<protein>
    <recommendedName>
        <fullName evidence="4">DNA repair protein RecO</fullName>
    </recommendedName>
    <alternativeName>
        <fullName evidence="4">Recombination protein O</fullName>
    </alternativeName>
</protein>
<dbReference type="Pfam" id="PF11967">
    <property type="entry name" value="RecO_N"/>
    <property type="match status" value="1"/>
</dbReference>
<gene>
    <name evidence="4 6" type="primary">recO</name>
    <name evidence="6" type="ORF">HMPREF0645_2664</name>
</gene>
<dbReference type="InterPro" id="IPR037278">
    <property type="entry name" value="ARFGAP/RecO"/>
</dbReference>
<evidence type="ECO:0000256" key="3">
    <source>
        <dbReference type="ARBA" id="ARBA00023204"/>
    </source>
</evidence>
<reference evidence="6 7" key="1">
    <citation type="submission" date="2009-10" db="EMBL/GenBank/DDBJ databases">
        <authorList>
            <person name="Qin X."/>
            <person name="Bachman B."/>
            <person name="Battles P."/>
            <person name="Bell A."/>
            <person name="Bess C."/>
            <person name="Bickham C."/>
            <person name="Chaboub L."/>
            <person name="Chen D."/>
            <person name="Coyle M."/>
            <person name="Deiros D.R."/>
            <person name="Dinh H."/>
            <person name="Forbes L."/>
            <person name="Fowler G."/>
            <person name="Francisco L."/>
            <person name="Fu Q."/>
            <person name="Gubbala S."/>
            <person name="Hale W."/>
            <person name="Han Y."/>
            <person name="Hemphill L."/>
            <person name="Highlander S.K."/>
            <person name="Hirani K."/>
            <person name="Hogues M."/>
            <person name="Jackson L."/>
            <person name="Jakkamsetti A."/>
            <person name="Javaid M."/>
            <person name="Jiang H."/>
            <person name="Korchina V."/>
            <person name="Kovar C."/>
            <person name="Lara F."/>
            <person name="Lee S."/>
            <person name="Mata R."/>
            <person name="Mathew T."/>
            <person name="Moen C."/>
            <person name="Morales K."/>
            <person name="Munidasa M."/>
            <person name="Nazareth L."/>
            <person name="Ngo R."/>
            <person name="Nguyen L."/>
            <person name="Okwuonu G."/>
            <person name="Ongeri F."/>
            <person name="Patil S."/>
            <person name="Petrosino J."/>
            <person name="Pham C."/>
            <person name="Pham P."/>
            <person name="Pu L.-L."/>
            <person name="Puazo M."/>
            <person name="Raj R."/>
            <person name="Reid J."/>
            <person name="Rouhana J."/>
            <person name="Saada N."/>
            <person name="Shang Y."/>
            <person name="Simmons D."/>
            <person name="Thornton R."/>
            <person name="Warren J."/>
            <person name="Weissenberger G."/>
            <person name="Zhang J."/>
            <person name="Zhang L."/>
            <person name="Zhou C."/>
            <person name="Zhu D."/>
            <person name="Muzny D."/>
            <person name="Worley K."/>
            <person name="Gibbs R."/>
        </authorList>
    </citation>
    <scope>NUCLEOTIDE SEQUENCE [LARGE SCALE GENOMIC DNA]</scope>
    <source>
        <strain evidence="6 7">DSM 17361</strain>
    </source>
</reference>
<organism evidence="6 7">
    <name type="scientific">Hallella bergensis DSM 17361</name>
    <dbReference type="NCBI Taxonomy" id="585502"/>
    <lineage>
        <taxon>Bacteria</taxon>
        <taxon>Pseudomonadati</taxon>
        <taxon>Bacteroidota</taxon>
        <taxon>Bacteroidia</taxon>
        <taxon>Bacteroidales</taxon>
        <taxon>Prevotellaceae</taxon>
        <taxon>Hallella</taxon>
    </lineage>
</organism>
<name>D1Q0C9_9BACT</name>